<feature type="transmembrane region" description="Helical" evidence="7">
    <location>
        <begin position="82"/>
        <end position="101"/>
    </location>
</feature>
<dbReference type="SUPFAM" id="SSF53649">
    <property type="entry name" value="Alkaline phosphatase-like"/>
    <property type="match status" value="1"/>
</dbReference>
<dbReference type="GO" id="GO:0016740">
    <property type="term" value="F:transferase activity"/>
    <property type="evidence" value="ECO:0007669"/>
    <property type="project" value="UniProtKB-KW"/>
</dbReference>
<protein>
    <submittedName>
        <fullName evidence="9">Phosphoethanolamine transferase</fullName>
    </submittedName>
</protein>
<comment type="subcellular location">
    <subcellularLocation>
        <location evidence="1">Cell membrane</location>
        <topology evidence="1">Multi-pass membrane protein</topology>
    </subcellularLocation>
</comment>
<keyword evidence="10" id="KW-1185">Reference proteome</keyword>
<name>A0ABS3M8N2_9BACT</name>
<dbReference type="InterPro" id="IPR040423">
    <property type="entry name" value="PEA_transferase"/>
</dbReference>
<dbReference type="RefSeq" id="WP_107582401.1">
    <property type="nucleotide sequence ID" value="NZ_JAERMS010000068.1"/>
</dbReference>
<evidence type="ECO:0000256" key="4">
    <source>
        <dbReference type="ARBA" id="ARBA00022692"/>
    </source>
</evidence>
<evidence type="ECO:0000313" key="9">
    <source>
        <dbReference type="EMBL" id="MBO1364476.1"/>
    </source>
</evidence>
<feature type="transmembrane region" description="Helical" evidence="7">
    <location>
        <begin position="20"/>
        <end position="40"/>
    </location>
</feature>
<dbReference type="EMBL" id="JAERMS010000068">
    <property type="protein sequence ID" value="MBO1364476.1"/>
    <property type="molecule type" value="Genomic_DNA"/>
</dbReference>
<evidence type="ECO:0000256" key="7">
    <source>
        <dbReference type="SAM" id="Phobius"/>
    </source>
</evidence>
<feature type="transmembrane region" description="Helical" evidence="7">
    <location>
        <begin position="132"/>
        <end position="154"/>
    </location>
</feature>
<evidence type="ECO:0000256" key="1">
    <source>
        <dbReference type="ARBA" id="ARBA00004651"/>
    </source>
</evidence>
<evidence type="ECO:0000256" key="6">
    <source>
        <dbReference type="ARBA" id="ARBA00023136"/>
    </source>
</evidence>
<proteinExistence type="predicted"/>
<dbReference type="Proteomes" id="UP000664265">
    <property type="component" value="Unassembled WGS sequence"/>
</dbReference>
<keyword evidence="5 7" id="KW-1133">Transmembrane helix</keyword>
<evidence type="ECO:0000313" key="10">
    <source>
        <dbReference type="Proteomes" id="UP000664265"/>
    </source>
</evidence>
<dbReference type="InterPro" id="IPR017850">
    <property type="entry name" value="Alkaline_phosphatase_core_sf"/>
</dbReference>
<gene>
    <name evidence="9" type="ORF">JHU38_12015</name>
</gene>
<comment type="caution">
    <text evidence="9">The sequence shown here is derived from an EMBL/GenBank/DDBJ whole genome shotgun (WGS) entry which is preliminary data.</text>
</comment>
<sequence length="606" mass="70415">MRYLKTIGKMPGWLFHPIRVNALFFAFMYLLGCLCAWTTLPDNRNAHLYANLYQELFFDLYLVCLLLTVIPRKIRRWVRLTVYIVLYAAALADVYCFTKFGSTLNPSILMLIGETNGREAGDFLSSLLSFDVIFSSVGWILLLIILNLILYYLPRFKRLILPQIRLHPAFGQGAGVLCGLLLLWGGVSSRGNKVATVKLMSGKTIGQVEHTLTEKDHAVLYVPISRLIFSLYANSLAARQVVQLIKAADKVTVDSCSFRSPNIVLIIGESYGKHHSQQYGYFMPTTPRQVELEKSGRLVKFGDVVSCWNLTSFVFKNMLSTHVVGQKGEWCDYPLFPELFRKAGYQVTFLTNQFLAKANQAVYDFSGGFFLNNPTLSKKQFDLRNDELYPFDDGLLRCYDRFRKQGRIRDHSLTIFHLLGQHVNYKQRYPHDRTYFWAGSYEDKRPELTHKQRKVLSQYDNACRYNDSIVDQIVRRFERQEAIVIYMPDHGEECYEGNRGFICRNHSAAIDYDLARYEFEIPFWIYCSPSYIHAHPDIYKRILEARNRPFMTDALPHLLLYLAGIYSRDYNDRYNVISDQYDEKRPRILKGTTDYDKLRHQSTTAQ</sequence>
<evidence type="ECO:0000256" key="2">
    <source>
        <dbReference type="ARBA" id="ARBA00022475"/>
    </source>
</evidence>
<accession>A0ABS3M8N2</accession>
<dbReference type="InterPro" id="IPR000917">
    <property type="entry name" value="Sulfatase_N"/>
</dbReference>
<evidence type="ECO:0000256" key="3">
    <source>
        <dbReference type="ARBA" id="ARBA00022679"/>
    </source>
</evidence>
<keyword evidence="4 7" id="KW-0812">Transmembrane</keyword>
<dbReference type="PANTHER" id="PTHR30443">
    <property type="entry name" value="INNER MEMBRANE PROTEIN"/>
    <property type="match status" value="1"/>
</dbReference>
<feature type="transmembrane region" description="Helical" evidence="7">
    <location>
        <begin position="52"/>
        <end position="70"/>
    </location>
</feature>
<dbReference type="Pfam" id="PF00884">
    <property type="entry name" value="Sulfatase"/>
    <property type="match status" value="1"/>
</dbReference>
<dbReference type="InterPro" id="IPR058130">
    <property type="entry name" value="PEA_transf_C"/>
</dbReference>
<keyword evidence="3 9" id="KW-0808">Transferase</keyword>
<dbReference type="PANTHER" id="PTHR30443:SF2">
    <property type="entry name" value="PHOSPHOETHANOLAMINE TRANSFERASE EPTC"/>
    <property type="match status" value="1"/>
</dbReference>
<dbReference type="CDD" id="cd16017">
    <property type="entry name" value="LptA"/>
    <property type="match status" value="1"/>
</dbReference>
<feature type="domain" description="Sulfatase N-terminal" evidence="8">
    <location>
        <begin position="261"/>
        <end position="529"/>
    </location>
</feature>
<keyword evidence="6 7" id="KW-0472">Membrane</keyword>
<evidence type="ECO:0000256" key="5">
    <source>
        <dbReference type="ARBA" id="ARBA00022989"/>
    </source>
</evidence>
<keyword evidence="2" id="KW-1003">Cell membrane</keyword>
<evidence type="ECO:0000259" key="8">
    <source>
        <dbReference type="Pfam" id="PF00884"/>
    </source>
</evidence>
<reference evidence="9 10" key="1">
    <citation type="submission" date="2021-01" db="EMBL/GenBank/DDBJ databases">
        <title>Prevotella A2931 sp. nov.</title>
        <authorList>
            <person name="Buhl M."/>
            <person name="Oberhettinger P."/>
        </authorList>
    </citation>
    <scope>NUCLEOTIDE SEQUENCE [LARGE SCALE GENOMIC DNA]</scope>
    <source>
        <strain evidence="9 10">A2931</strain>
    </source>
</reference>
<organism evidence="9 10">
    <name type="scientific">Prevotella illustrans</name>
    <dbReference type="NCBI Taxonomy" id="2800387"/>
    <lineage>
        <taxon>Bacteria</taxon>
        <taxon>Pseudomonadati</taxon>
        <taxon>Bacteroidota</taxon>
        <taxon>Bacteroidia</taxon>
        <taxon>Bacteroidales</taxon>
        <taxon>Prevotellaceae</taxon>
        <taxon>Prevotella</taxon>
    </lineage>
</organism>
<feature type="transmembrane region" description="Helical" evidence="7">
    <location>
        <begin position="166"/>
        <end position="187"/>
    </location>
</feature>
<dbReference type="Gene3D" id="3.40.720.10">
    <property type="entry name" value="Alkaline Phosphatase, subunit A"/>
    <property type="match status" value="1"/>
</dbReference>